<feature type="compositionally biased region" description="Gly residues" evidence="1">
    <location>
        <begin position="274"/>
        <end position="283"/>
    </location>
</feature>
<evidence type="ECO:0000313" key="2">
    <source>
        <dbReference type="EMBL" id="GGQ09674.1"/>
    </source>
</evidence>
<organism evidence="2 3">
    <name type="scientific">Streptomyces roseolilacinus</name>
    <dbReference type="NCBI Taxonomy" id="66904"/>
    <lineage>
        <taxon>Bacteria</taxon>
        <taxon>Bacillati</taxon>
        <taxon>Actinomycetota</taxon>
        <taxon>Actinomycetes</taxon>
        <taxon>Kitasatosporales</taxon>
        <taxon>Streptomycetaceae</taxon>
        <taxon>Streptomyces</taxon>
    </lineage>
</organism>
<feature type="region of interest" description="Disordered" evidence="1">
    <location>
        <begin position="365"/>
        <end position="387"/>
    </location>
</feature>
<name>A0A918B129_9ACTN</name>
<proteinExistence type="predicted"/>
<sequence>MPVASRIDDCSLRQAVWLAPDAVRRLPVDGADAGPLSWAELMAGGRGASPFEPITSWGSPAGASDRWSWSPQWEAAAGHALAHLLVASEGSPVTVPDGPAAEVFRRVLDGLLPEGPPARRAVLAGPGLPAPDADAAILLVPVHPQTGEVWAPAGQTAPAYPVPLPFGVWFRLVLPEPRLPVPASALVPDGVLRDDPPIPSVHDSFRVDPGVFRRTLVRLPAVRSPWLREILEDPARRAYGVCFRPGPRKAPRPGPAPSPGAPAARSAEAEDPAGGSGGGGVGPDGEDPVETDDGQDAQGVGGDAGQDDVGPGRLGVLAGGEECGDAAGVAELQAGQVDDQALARSQGEAFDLLAQGGGMGVVEVADDFHHGSGGGVSAGDRQRAHRR</sequence>
<comment type="caution">
    <text evidence="2">The sequence shown here is derived from an EMBL/GenBank/DDBJ whole genome shotgun (WGS) entry which is preliminary data.</text>
</comment>
<feature type="region of interest" description="Disordered" evidence="1">
    <location>
        <begin position="244"/>
        <end position="320"/>
    </location>
</feature>
<dbReference type="AlphaFoldDB" id="A0A918B129"/>
<gene>
    <name evidence="2" type="ORF">GCM10010249_30330</name>
</gene>
<evidence type="ECO:0000313" key="3">
    <source>
        <dbReference type="Proteomes" id="UP000654123"/>
    </source>
</evidence>
<protein>
    <submittedName>
        <fullName evidence="2">Uncharacterized protein</fullName>
    </submittedName>
</protein>
<keyword evidence="3" id="KW-1185">Reference proteome</keyword>
<reference evidence="2" key="2">
    <citation type="submission" date="2020-09" db="EMBL/GenBank/DDBJ databases">
        <authorList>
            <person name="Sun Q."/>
            <person name="Ohkuma M."/>
        </authorList>
    </citation>
    <scope>NUCLEOTIDE SEQUENCE</scope>
    <source>
        <strain evidence="2">JCM 4335</strain>
    </source>
</reference>
<dbReference type="EMBL" id="BMSV01000005">
    <property type="protein sequence ID" value="GGQ09674.1"/>
    <property type="molecule type" value="Genomic_DNA"/>
</dbReference>
<dbReference type="Proteomes" id="UP000654123">
    <property type="component" value="Unassembled WGS sequence"/>
</dbReference>
<evidence type="ECO:0000256" key="1">
    <source>
        <dbReference type="SAM" id="MobiDB-lite"/>
    </source>
</evidence>
<accession>A0A918B129</accession>
<feature type="compositionally biased region" description="Acidic residues" evidence="1">
    <location>
        <begin position="284"/>
        <end position="295"/>
    </location>
</feature>
<reference evidence="2" key="1">
    <citation type="journal article" date="2014" name="Int. J. Syst. Evol. Microbiol.">
        <title>Complete genome sequence of Corynebacterium casei LMG S-19264T (=DSM 44701T), isolated from a smear-ripened cheese.</title>
        <authorList>
            <consortium name="US DOE Joint Genome Institute (JGI-PGF)"/>
            <person name="Walter F."/>
            <person name="Albersmeier A."/>
            <person name="Kalinowski J."/>
            <person name="Ruckert C."/>
        </authorList>
    </citation>
    <scope>NUCLEOTIDE SEQUENCE</scope>
    <source>
        <strain evidence="2">JCM 4335</strain>
    </source>
</reference>